<keyword evidence="2" id="KW-1185">Reference proteome</keyword>
<comment type="caution">
    <text evidence="1">The sequence shown here is derived from an EMBL/GenBank/DDBJ whole genome shotgun (WGS) entry which is preliminary data.</text>
</comment>
<dbReference type="EMBL" id="BFBB01000017">
    <property type="protein sequence ID" value="GBF52144.1"/>
    <property type="molecule type" value="Genomic_DNA"/>
</dbReference>
<proteinExistence type="predicted"/>
<evidence type="ECO:0000313" key="2">
    <source>
        <dbReference type="Proteomes" id="UP000245133"/>
    </source>
</evidence>
<gene>
    <name evidence="1" type="ORF">LPTSP4_36820</name>
</gene>
<dbReference type="AlphaFoldDB" id="A0A2P2E5K2"/>
<sequence length="50" mass="5570">MCAGYPRINSTKNLSPMSEEIEAIRCPDIYATKSEVADMNQGYVFNIPSN</sequence>
<organism evidence="1 2">
    <name type="scientific">Leptospira ryugenii</name>
    <dbReference type="NCBI Taxonomy" id="1917863"/>
    <lineage>
        <taxon>Bacteria</taxon>
        <taxon>Pseudomonadati</taxon>
        <taxon>Spirochaetota</taxon>
        <taxon>Spirochaetia</taxon>
        <taxon>Leptospirales</taxon>
        <taxon>Leptospiraceae</taxon>
        <taxon>Leptospira</taxon>
    </lineage>
</organism>
<dbReference type="Proteomes" id="UP000245133">
    <property type="component" value="Unassembled WGS sequence"/>
</dbReference>
<name>A0A2P2E5K2_9LEPT</name>
<protein>
    <submittedName>
        <fullName evidence="1">ScpA/B protein</fullName>
    </submittedName>
</protein>
<accession>A0A2P2E5K2</accession>
<reference evidence="1 2" key="1">
    <citation type="submission" date="2018-02" db="EMBL/GenBank/DDBJ databases">
        <title>Novel Leptospira species isolated from soil and water in Japan.</title>
        <authorList>
            <person name="Nakao R."/>
            <person name="Masuzawa T."/>
        </authorList>
    </citation>
    <scope>NUCLEOTIDE SEQUENCE [LARGE SCALE GENOMIC DNA]</scope>
    <source>
        <strain evidence="1 2">YH101</strain>
    </source>
</reference>
<evidence type="ECO:0000313" key="1">
    <source>
        <dbReference type="EMBL" id="GBF52144.1"/>
    </source>
</evidence>